<proteinExistence type="predicted"/>
<evidence type="ECO:0000256" key="2">
    <source>
        <dbReference type="ARBA" id="ARBA00022679"/>
    </source>
</evidence>
<evidence type="ECO:0000256" key="1">
    <source>
        <dbReference type="ARBA" id="ARBA00022553"/>
    </source>
</evidence>
<dbReference type="Pfam" id="PF14682">
    <property type="entry name" value="SPOB_ab"/>
    <property type="match status" value="1"/>
</dbReference>
<feature type="domain" description="Sporulation initiation phosphotransferase B C-terminal" evidence="4">
    <location>
        <begin position="59"/>
        <end position="169"/>
    </location>
</feature>
<sequence length="176" mass="20869">MENNWDVVKVLRYARHDWLNKIQLIKGNLSLNRLERAQDIIDEIVMEAQQEARLSNLNLPQFAGLLLITNWKQNYFQLEYEVLGDNLSVKMDDKQLTDWTRSFFTILNNCIEAFQENHLSLSILPNENRAQFFFDFSGTILKQEELVVFLKESHEGVILKEISNTEFSFEMEWFNT</sequence>
<keyword evidence="3" id="KW-0418">Kinase</keyword>
<comment type="caution">
    <text evidence="5">The sequence shown here is derived from an EMBL/GenBank/DDBJ whole genome shotgun (WGS) entry which is preliminary data.</text>
</comment>
<keyword evidence="1" id="KW-0597">Phosphoprotein</keyword>
<dbReference type="InterPro" id="IPR037100">
    <property type="entry name" value="Spo0B_C_sf"/>
</dbReference>
<protein>
    <recommendedName>
        <fullName evidence="4">Sporulation initiation phosphotransferase B C-terminal domain-containing protein</fullName>
    </recommendedName>
</protein>
<accession>A0A9C7G8Z7</accession>
<keyword evidence="2" id="KW-0808">Transferase</keyword>
<evidence type="ECO:0000256" key="3">
    <source>
        <dbReference type="ARBA" id="ARBA00022777"/>
    </source>
</evidence>
<dbReference type="Gene3D" id="1.10.287.130">
    <property type="match status" value="1"/>
</dbReference>
<dbReference type="AlphaFoldDB" id="A0A9C7G8Z7"/>
<reference evidence="5" key="1">
    <citation type="submission" date="2021-10" db="EMBL/GenBank/DDBJ databases">
        <authorList>
            <person name="Criscuolo A."/>
        </authorList>
    </citation>
    <scope>NUCLEOTIDE SEQUENCE</scope>
    <source>
        <strain evidence="5">CIP111885</strain>
    </source>
</reference>
<name>A0A9C7G8Z7_9BACI</name>
<evidence type="ECO:0000313" key="6">
    <source>
        <dbReference type="Proteomes" id="UP000789845"/>
    </source>
</evidence>
<keyword evidence="6" id="KW-1185">Reference proteome</keyword>
<dbReference type="Pfam" id="PF14689">
    <property type="entry name" value="SPOB_a"/>
    <property type="match status" value="1"/>
</dbReference>
<dbReference type="EMBL" id="CAKJTG010000008">
    <property type="protein sequence ID" value="CAG9607948.1"/>
    <property type="molecule type" value="Genomic_DNA"/>
</dbReference>
<dbReference type="RefSeq" id="WP_230496205.1">
    <property type="nucleotide sequence ID" value="NZ_CAKJTG010000008.1"/>
</dbReference>
<dbReference type="InterPro" id="IPR039506">
    <property type="entry name" value="SPOB_a"/>
</dbReference>
<dbReference type="SMART" id="SM01317">
    <property type="entry name" value="SPOB_ab"/>
    <property type="match status" value="1"/>
</dbReference>
<dbReference type="SUPFAM" id="SSF55890">
    <property type="entry name" value="Sporulation response regulatory protein Spo0B"/>
    <property type="match status" value="1"/>
</dbReference>
<dbReference type="InterPro" id="IPR016120">
    <property type="entry name" value="Sig_transdc_His_kin_SpoOB"/>
</dbReference>
<dbReference type="InterPro" id="IPR016122">
    <property type="entry name" value="SpoOB_C"/>
</dbReference>
<evidence type="ECO:0000259" key="4">
    <source>
        <dbReference type="SMART" id="SM01317"/>
    </source>
</evidence>
<gene>
    <name evidence="5" type="ORF">NEOCIP111885_01640</name>
</gene>
<dbReference type="Proteomes" id="UP000789845">
    <property type="component" value="Unassembled WGS sequence"/>
</dbReference>
<evidence type="ECO:0000313" key="5">
    <source>
        <dbReference type="EMBL" id="CAG9607948.1"/>
    </source>
</evidence>
<organism evidence="5 6">
    <name type="scientific">Pseudoneobacillus rhizosphaerae</name>
    <dbReference type="NCBI Taxonomy" id="2880968"/>
    <lineage>
        <taxon>Bacteria</taxon>
        <taxon>Bacillati</taxon>
        <taxon>Bacillota</taxon>
        <taxon>Bacilli</taxon>
        <taxon>Bacillales</taxon>
        <taxon>Bacillaceae</taxon>
        <taxon>Pseudoneobacillus</taxon>
    </lineage>
</organism>
<dbReference type="Gene3D" id="3.30.565.30">
    <property type="entry name" value="Sporulation initiation phosphotransferase B (SpoOB), C-terminal domain"/>
    <property type="match status" value="1"/>
</dbReference>
<dbReference type="GO" id="GO:0000155">
    <property type="term" value="F:phosphorelay sensor kinase activity"/>
    <property type="evidence" value="ECO:0007669"/>
    <property type="project" value="InterPro"/>
</dbReference>